<dbReference type="SUPFAM" id="SSF48452">
    <property type="entry name" value="TPR-like"/>
    <property type="match status" value="1"/>
</dbReference>
<dbReference type="Proteomes" id="UP000199207">
    <property type="component" value="Unassembled WGS sequence"/>
</dbReference>
<name>A0A1I1E3R9_9ACTN</name>
<keyword evidence="2" id="KW-1185">Reference proteome</keyword>
<dbReference type="OrthoDB" id="122286at2"/>
<dbReference type="RefSeq" id="WP_093836527.1">
    <property type="nucleotide sequence ID" value="NZ_FOLM01000001.1"/>
</dbReference>
<sequence>MDNAGEDPELLLDQAVELVRADEVEAAEPVLVGAVNAGAERAGALLGFLYLETGQLELAEHLWRGALEWDNAWAWSPLGTLLQVTGRAAEAEEMLRRSAETTGDRKARTSLGILCQVTGRAEEGVTWLRAATEQVPDDPFGALAFVMEPTPEQASGLGHDGLMAELSKALSVIGHHASAGYWARMAAQSGRGPTMHEFARTLLRHDRPRTAELWLRRAAEAGYAAAMHDYGTLLRHTGRRREARPWLRRSRAAFRRGG</sequence>
<organism evidence="1 2">
    <name type="scientific">Streptomyces aidingensis</name>
    <dbReference type="NCBI Taxonomy" id="910347"/>
    <lineage>
        <taxon>Bacteria</taxon>
        <taxon>Bacillati</taxon>
        <taxon>Actinomycetota</taxon>
        <taxon>Actinomycetes</taxon>
        <taxon>Kitasatosporales</taxon>
        <taxon>Streptomycetaceae</taxon>
        <taxon>Streptomyces</taxon>
    </lineage>
</organism>
<dbReference type="Gene3D" id="1.25.40.10">
    <property type="entry name" value="Tetratricopeptide repeat domain"/>
    <property type="match status" value="2"/>
</dbReference>
<gene>
    <name evidence="1" type="ORF">SAMN05421773_10133</name>
</gene>
<evidence type="ECO:0000313" key="2">
    <source>
        <dbReference type="Proteomes" id="UP000199207"/>
    </source>
</evidence>
<protein>
    <submittedName>
        <fullName evidence="1">Tetratricopeptide repeat-containing protein</fullName>
    </submittedName>
</protein>
<reference evidence="1 2" key="1">
    <citation type="submission" date="2016-10" db="EMBL/GenBank/DDBJ databases">
        <authorList>
            <person name="de Groot N.N."/>
        </authorList>
    </citation>
    <scope>NUCLEOTIDE SEQUENCE [LARGE SCALE GENOMIC DNA]</scope>
    <source>
        <strain evidence="1 2">CGMCC 4.5739</strain>
    </source>
</reference>
<evidence type="ECO:0000313" key="1">
    <source>
        <dbReference type="EMBL" id="SFB79868.1"/>
    </source>
</evidence>
<dbReference type="InterPro" id="IPR011990">
    <property type="entry name" value="TPR-like_helical_dom_sf"/>
</dbReference>
<accession>A0A1I1E3R9</accession>
<proteinExistence type="predicted"/>
<dbReference type="EMBL" id="FOLM01000001">
    <property type="protein sequence ID" value="SFB79868.1"/>
    <property type="molecule type" value="Genomic_DNA"/>
</dbReference>
<dbReference type="STRING" id="910347.SAMN05421773_10133"/>
<dbReference type="AlphaFoldDB" id="A0A1I1E3R9"/>